<gene>
    <name evidence="2" type="ORF">OSSY52_14330</name>
</gene>
<dbReference type="KEGG" id="ocy:OSSY52_14330"/>
<keyword evidence="3" id="KW-1185">Reference proteome</keyword>
<name>A0A7G1GAQ2_9BACT</name>
<feature type="coiled-coil region" evidence="1">
    <location>
        <begin position="83"/>
        <end position="110"/>
    </location>
</feature>
<dbReference type="AlphaFoldDB" id="A0A7G1GAQ2"/>
<reference evidence="2 3" key="1">
    <citation type="submission" date="2018-06" db="EMBL/GenBank/DDBJ databases">
        <title>Genome sequencing of Oceanotoga sp. sy52.</title>
        <authorList>
            <person name="Mori K."/>
        </authorList>
    </citation>
    <scope>NUCLEOTIDE SEQUENCE [LARGE SCALE GENOMIC DNA]</scope>
    <source>
        <strain evidence="3">sy52</strain>
    </source>
</reference>
<dbReference type="RefSeq" id="WP_190613734.1">
    <property type="nucleotide sequence ID" value="NZ_AP018712.1"/>
</dbReference>
<accession>A0A7G1GAQ2</accession>
<proteinExistence type="predicted"/>
<evidence type="ECO:0000313" key="3">
    <source>
        <dbReference type="Proteomes" id="UP000516361"/>
    </source>
</evidence>
<keyword evidence="1" id="KW-0175">Coiled coil</keyword>
<organism evidence="2 3">
    <name type="scientific">Tepiditoga spiralis</name>
    <dbReference type="NCBI Taxonomy" id="2108365"/>
    <lineage>
        <taxon>Bacteria</taxon>
        <taxon>Thermotogati</taxon>
        <taxon>Thermotogota</taxon>
        <taxon>Thermotogae</taxon>
        <taxon>Petrotogales</taxon>
        <taxon>Petrotogaceae</taxon>
        <taxon>Tepiditoga</taxon>
    </lineage>
</organism>
<sequence length="141" mass="16300">MQVNLEQIINVIMGKLETLEMSLEDVKFRTNIALRVLRKNDLLKEEIINEAVKDEFKALLEMEGNSEIDLPEEKITEVSKGILNWVDNDLIEMKNKMKEYEEKMREMLEKENGPDISIAPPELLNQLDGMNKNKGNGKIIL</sequence>
<evidence type="ECO:0000256" key="1">
    <source>
        <dbReference type="SAM" id="Coils"/>
    </source>
</evidence>
<protein>
    <submittedName>
        <fullName evidence="2">Uncharacterized protein</fullName>
    </submittedName>
</protein>
<dbReference type="InParanoid" id="A0A7G1GAQ2"/>
<dbReference type="EMBL" id="AP018712">
    <property type="protein sequence ID" value="BBE31292.1"/>
    <property type="molecule type" value="Genomic_DNA"/>
</dbReference>
<dbReference type="Proteomes" id="UP000516361">
    <property type="component" value="Chromosome"/>
</dbReference>
<evidence type="ECO:0000313" key="2">
    <source>
        <dbReference type="EMBL" id="BBE31292.1"/>
    </source>
</evidence>